<dbReference type="PROSITE" id="PS50049">
    <property type="entry name" value="THD_2"/>
    <property type="match status" value="1"/>
</dbReference>
<comment type="similarity">
    <text evidence="2">Belongs to the tumor necrosis factor family.</text>
</comment>
<dbReference type="InterPro" id="IPR006052">
    <property type="entry name" value="TNF_dom"/>
</dbReference>
<comment type="subcellular location">
    <subcellularLocation>
        <location evidence="1">Membrane</location>
    </subcellularLocation>
</comment>
<evidence type="ECO:0000256" key="2">
    <source>
        <dbReference type="ARBA" id="ARBA00008670"/>
    </source>
</evidence>
<dbReference type="GeneTree" id="ENSGT00940000171469"/>
<dbReference type="SUPFAM" id="SSF49842">
    <property type="entry name" value="TNF-like"/>
    <property type="match status" value="1"/>
</dbReference>
<organism evidence="7">
    <name type="scientific">Stegastes partitus</name>
    <name type="common">bicolor damselfish</name>
    <dbReference type="NCBI Taxonomy" id="144197"/>
    <lineage>
        <taxon>Eukaryota</taxon>
        <taxon>Metazoa</taxon>
        <taxon>Chordata</taxon>
        <taxon>Craniata</taxon>
        <taxon>Vertebrata</taxon>
        <taxon>Euteleostomi</taxon>
        <taxon>Actinopterygii</taxon>
        <taxon>Neopterygii</taxon>
        <taxon>Teleostei</taxon>
        <taxon>Neoteleostei</taxon>
        <taxon>Acanthomorphata</taxon>
        <taxon>Ovalentaria</taxon>
        <taxon>Pomacentridae</taxon>
        <taxon>Stegastes</taxon>
    </lineage>
</organism>
<dbReference type="AlphaFoldDB" id="A0A3B5BI95"/>
<dbReference type="PANTHER" id="PTHR11471">
    <property type="entry name" value="TUMOR NECROSIS FACTOR FAMILY MEMBER"/>
    <property type="match status" value="1"/>
</dbReference>
<dbReference type="Gene3D" id="2.60.120.40">
    <property type="match status" value="1"/>
</dbReference>
<evidence type="ECO:0000256" key="1">
    <source>
        <dbReference type="ARBA" id="ARBA00004370"/>
    </source>
</evidence>
<dbReference type="PANTHER" id="PTHR11471:SF24">
    <property type="entry name" value="TUMOR NECROSIS FACTOR LIGAND SUPERFAMILY MEMBER 15"/>
    <property type="match status" value="1"/>
</dbReference>
<sequence>MEEYDFYEVGGEEEARLHRQNTSIQLLIQKVARLYRMAQFIAVALLLLISGALALLITVGLGGRSPRGGATDGEYLQWESVIPHAFCQGGFSYSNGSLVVPRSGYYRVFVQVTYESNGEQCPKPQMMLNNKVLYVPYSYNKNVTLLTSDDVVRCSTELWRKSLHTFGLFFLEANGRLRVTSTYPKFIARNEYQVFFGAELLSSQ</sequence>
<feature type="domain" description="THD" evidence="6">
    <location>
        <begin position="52"/>
        <end position="201"/>
    </location>
</feature>
<evidence type="ECO:0000313" key="7">
    <source>
        <dbReference type="Ensembl" id="ENSSPAP00000026642.1"/>
    </source>
</evidence>
<proteinExistence type="inferred from homology"/>
<dbReference type="GO" id="GO:0016020">
    <property type="term" value="C:membrane"/>
    <property type="evidence" value="ECO:0007669"/>
    <property type="project" value="UniProtKB-SubCell"/>
</dbReference>
<dbReference type="GO" id="GO:0005164">
    <property type="term" value="F:tumor necrosis factor receptor binding"/>
    <property type="evidence" value="ECO:0007669"/>
    <property type="project" value="InterPro"/>
</dbReference>
<evidence type="ECO:0000256" key="4">
    <source>
        <dbReference type="ARBA" id="ARBA00023136"/>
    </source>
</evidence>
<accession>A0A3B5BI95</accession>
<dbReference type="InterPro" id="IPR008983">
    <property type="entry name" value="Tumour_necrosis_fac-like_dom"/>
</dbReference>
<evidence type="ECO:0000256" key="5">
    <source>
        <dbReference type="SAM" id="Phobius"/>
    </source>
</evidence>
<protein>
    <recommendedName>
        <fullName evidence="6">THD domain-containing protein</fullName>
    </recommendedName>
</protein>
<name>A0A3B5BI95_9TELE</name>
<dbReference type="GO" id="GO:0005615">
    <property type="term" value="C:extracellular space"/>
    <property type="evidence" value="ECO:0007669"/>
    <property type="project" value="UniProtKB-KW"/>
</dbReference>
<dbReference type="Pfam" id="PF00229">
    <property type="entry name" value="TNF"/>
    <property type="match status" value="1"/>
</dbReference>
<reference evidence="7" key="1">
    <citation type="submission" date="2023-09" db="UniProtKB">
        <authorList>
            <consortium name="Ensembl"/>
        </authorList>
    </citation>
    <scope>IDENTIFICATION</scope>
</reference>
<dbReference type="GO" id="GO:0006955">
    <property type="term" value="P:immune response"/>
    <property type="evidence" value="ECO:0007669"/>
    <property type="project" value="InterPro"/>
</dbReference>
<evidence type="ECO:0000259" key="6">
    <source>
        <dbReference type="PROSITE" id="PS50049"/>
    </source>
</evidence>
<keyword evidence="5" id="KW-0812">Transmembrane</keyword>
<dbReference type="Ensembl" id="ENSSPAT00000027080.1">
    <property type="protein sequence ID" value="ENSSPAP00000026642.1"/>
    <property type="gene ID" value="ENSSPAG00000020099.1"/>
</dbReference>
<dbReference type="SMART" id="SM00207">
    <property type="entry name" value="TNF"/>
    <property type="match status" value="1"/>
</dbReference>
<keyword evidence="4 5" id="KW-0472">Membrane</keyword>
<keyword evidence="5" id="KW-1133">Transmembrane helix</keyword>
<feature type="transmembrane region" description="Helical" evidence="5">
    <location>
        <begin position="40"/>
        <end position="61"/>
    </location>
</feature>
<evidence type="ECO:0000256" key="3">
    <source>
        <dbReference type="ARBA" id="ARBA00022514"/>
    </source>
</evidence>
<keyword evidence="3" id="KW-0202">Cytokine</keyword>
<dbReference type="GO" id="GO:0005125">
    <property type="term" value="F:cytokine activity"/>
    <property type="evidence" value="ECO:0007669"/>
    <property type="project" value="UniProtKB-KW"/>
</dbReference>